<dbReference type="InterPro" id="IPR007216">
    <property type="entry name" value="CNOT9"/>
</dbReference>
<evidence type="ECO:0000313" key="1">
    <source>
        <dbReference type="EMBL" id="CAL0318778.1"/>
    </source>
</evidence>
<dbReference type="EMBL" id="CAXHTB010000013">
    <property type="protein sequence ID" value="CAL0318778.1"/>
    <property type="molecule type" value="Genomic_DNA"/>
</dbReference>
<sequence length="279" mass="31639">MTSLQEHVNNLCIANVREHALFELSKRTELFDDLAILLWTTSSVMTALLQEIIAIYPDLSNESLTLVKSNRVCNVLALFQCVASHPDTRMPFISAQMPIYVYPLLYTRFKSKPFEYLRLASVGVIGALVKVDDTKVVTFLTCTEVMPMCLCTMEVATFIVQKILLDDVGLQHVCASAERFTAVVRGFGNMLAYLATKHSPRLFKRIIRCYLRLSDDPRRGGDALRRWLPTMLTDGTFRTYLHDDPTTRAWLQQLLDKVGGNRVYGVGGGLDYLMNNFRI</sequence>
<dbReference type="GO" id="GO:0006402">
    <property type="term" value="P:mRNA catabolic process"/>
    <property type="evidence" value="ECO:0007669"/>
    <property type="project" value="InterPro"/>
</dbReference>
<comment type="caution">
    <text evidence="1">The sequence shown here is derived from an EMBL/GenBank/DDBJ whole genome shotgun (WGS) entry which is preliminary data.</text>
</comment>
<dbReference type="Proteomes" id="UP001497480">
    <property type="component" value="Unassembled WGS sequence"/>
</dbReference>
<organism evidence="1 2">
    <name type="scientific">Lupinus luteus</name>
    <name type="common">European yellow lupine</name>
    <dbReference type="NCBI Taxonomy" id="3873"/>
    <lineage>
        <taxon>Eukaryota</taxon>
        <taxon>Viridiplantae</taxon>
        <taxon>Streptophyta</taxon>
        <taxon>Embryophyta</taxon>
        <taxon>Tracheophyta</taxon>
        <taxon>Spermatophyta</taxon>
        <taxon>Magnoliopsida</taxon>
        <taxon>eudicotyledons</taxon>
        <taxon>Gunneridae</taxon>
        <taxon>Pentapetalae</taxon>
        <taxon>rosids</taxon>
        <taxon>fabids</taxon>
        <taxon>Fabales</taxon>
        <taxon>Fabaceae</taxon>
        <taxon>Papilionoideae</taxon>
        <taxon>50 kb inversion clade</taxon>
        <taxon>genistoids sensu lato</taxon>
        <taxon>core genistoids</taxon>
        <taxon>Genisteae</taxon>
        <taxon>Lupinus</taxon>
    </lineage>
</organism>
<dbReference type="GO" id="GO:0030014">
    <property type="term" value="C:CCR4-NOT complex"/>
    <property type="evidence" value="ECO:0007669"/>
    <property type="project" value="InterPro"/>
</dbReference>
<evidence type="ECO:0000313" key="2">
    <source>
        <dbReference type="Proteomes" id="UP001497480"/>
    </source>
</evidence>
<accession>A0AAV1XCN9</accession>
<dbReference type="AlphaFoldDB" id="A0AAV1XCN9"/>
<protein>
    <submittedName>
        <fullName evidence="1">Uncharacterized protein</fullName>
    </submittedName>
</protein>
<proteinExistence type="predicted"/>
<dbReference type="Pfam" id="PF04078">
    <property type="entry name" value="Rcd1"/>
    <property type="match status" value="1"/>
</dbReference>
<name>A0AAV1XCN9_LUPLU</name>
<dbReference type="InterPro" id="IPR011989">
    <property type="entry name" value="ARM-like"/>
</dbReference>
<reference evidence="1 2" key="1">
    <citation type="submission" date="2024-03" db="EMBL/GenBank/DDBJ databases">
        <authorList>
            <person name="Martinez-Hernandez J."/>
        </authorList>
    </citation>
    <scope>NUCLEOTIDE SEQUENCE [LARGE SCALE GENOMIC DNA]</scope>
</reference>
<dbReference type="Gene3D" id="1.25.10.10">
    <property type="entry name" value="Leucine-rich Repeat Variant"/>
    <property type="match status" value="1"/>
</dbReference>
<dbReference type="PANTHER" id="PTHR12262">
    <property type="entry name" value="CCR4-NOT TRANSCRIPTION COMPLEX SUBUNIT 9"/>
    <property type="match status" value="1"/>
</dbReference>
<gene>
    <name evidence="1" type="ORF">LLUT_LOCUS19838</name>
</gene>
<keyword evidence="2" id="KW-1185">Reference proteome</keyword>